<dbReference type="Proteomes" id="UP000410492">
    <property type="component" value="Unassembled WGS sequence"/>
</dbReference>
<keyword evidence="3" id="KW-1185">Reference proteome</keyword>
<protein>
    <submittedName>
        <fullName evidence="2">Uncharacterized protein</fullName>
    </submittedName>
</protein>
<sequence length="50" mass="5693">MSEEESTGVPSDEQPPESPSDSNDTDDTSRNMPWLKTMVDVSNFLYYYCP</sequence>
<proteinExistence type="predicted"/>
<accession>A0A653CWP1</accession>
<evidence type="ECO:0000313" key="2">
    <source>
        <dbReference type="EMBL" id="VEN52301.1"/>
    </source>
</evidence>
<gene>
    <name evidence="2" type="ORF">CALMAC_LOCUS12486</name>
</gene>
<reference evidence="2 3" key="1">
    <citation type="submission" date="2019-01" db="EMBL/GenBank/DDBJ databases">
        <authorList>
            <person name="Sayadi A."/>
        </authorList>
    </citation>
    <scope>NUCLEOTIDE SEQUENCE [LARGE SCALE GENOMIC DNA]</scope>
</reference>
<organism evidence="2 3">
    <name type="scientific">Callosobruchus maculatus</name>
    <name type="common">Southern cowpea weevil</name>
    <name type="synonym">Pulse bruchid</name>
    <dbReference type="NCBI Taxonomy" id="64391"/>
    <lineage>
        <taxon>Eukaryota</taxon>
        <taxon>Metazoa</taxon>
        <taxon>Ecdysozoa</taxon>
        <taxon>Arthropoda</taxon>
        <taxon>Hexapoda</taxon>
        <taxon>Insecta</taxon>
        <taxon>Pterygota</taxon>
        <taxon>Neoptera</taxon>
        <taxon>Endopterygota</taxon>
        <taxon>Coleoptera</taxon>
        <taxon>Polyphaga</taxon>
        <taxon>Cucujiformia</taxon>
        <taxon>Chrysomeloidea</taxon>
        <taxon>Chrysomelidae</taxon>
        <taxon>Bruchinae</taxon>
        <taxon>Bruchini</taxon>
        <taxon>Callosobruchus</taxon>
    </lineage>
</organism>
<feature type="region of interest" description="Disordered" evidence="1">
    <location>
        <begin position="1"/>
        <end position="33"/>
    </location>
</feature>
<dbReference type="EMBL" id="CAACVG010009168">
    <property type="protein sequence ID" value="VEN52301.1"/>
    <property type="molecule type" value="Genomic_DNA"/>
</dbReference>
<name>A0A653CWP1_CALMS</name>
<dbReference type="AlphaFoldDB" id="A0A653CWP1"/>
<feature type="non-terminal residue" evidence="2">
    <location>
        <position position="50"/>
    </location>
</feature>
<evidence type="ECO:0000313" key="3">
    <source>
        <dbReference type="Proteomes" id="UP000410492"/>
    </source>
</evidence>
<evidence type="ECO:0000256" key="1">
    <source>
        <dbReference type="SAM" id="MobiDB-lite"/>
    </source>
</evidence>